<evidence type="ECO:0000256" key="2">
    <source>
        <dbReference type="ARBA" id="ARBA00009194"/>
    </source>
</evidence>
<keyword evidence="5" id="KW-0449">Lipoprotein</keyword>
<dbReference type="SUPFAM" id="SSF89392">
    <property type="entry name" value="Prokaryotic lipoproteins and lipoprotein localization factors"/>
    <property type="match status" value="1"/>
</dbReference>
<keyword evidence="6" id="KW-1185">Reference proteome</keyword>
<dbReference type="InterPro" id="IPR029046">
    <property type="entry name" value="LolA/LolB/LppX"/>
</dbReference>
<keyword evidence="4" id="KW-0732">Signal</keyword>
<proteinExistence type="inferred from homology"/>
<accession>A0ABR6U3B4</accession>
<evidence type="ECO:0000256" key="4">
    <source>
        <dbReference type="SAM" id="SignalP"/>
    </source>
</evidence>
<dbReference type="Pfam" id="PF07161">
    <property type="entry name" value="LppX_LprAFG"/>
    <property type="match status" value="1"/>
</dbReference>
<reference evidence="5 6" key="1">
    <citation type="submission" date="2020-08" db="EMBL/GenBank/DDBJ databases">
        <title>novel species in genus Nocardioides.</title>
        <authorList>
            <person name="Zhang G."/>
        </authorList>
    </citation>
    <scope>NUCLEOTIDE SEQUENCE [LARGE SCALE GENOMIC DNA]</scope>
    <source>
        <strain evidence="5 6">SC8A-24</strain>
    </source>
</reference>
<keyword evidence="3" id="KW-1003">Cell membrane</keyword>
<comment type="similarity">
    <text evidence="2">Belongs to the LppX/LprAFG lipoprotein family.</text>
</comment>
<gene>
    <name evidence="5" type="ORF">H7344_01115</name>
</gene>
<sequence length="243" mass="25098">MLRSLRPVVMPALAPALGLVLTAALVAGCSGGDDDSTPVGEEQTPAEVMELAKTTFDETSGLSITLTTDDLPEGVTGIVDASGVGTHAPAFEGSITVVLLGQQVEVPVVAVDDKVYAQVPFTDGWQDIDPTEYGAPDPAGLMSPDAGFSALLPATTDLEEGESVRGGANNDEVLTEYTGTVPDTAVKNVIPSASGDFDATYTITAEGELRSAVLTGIFYADSPEMTYTIGFDDYGTEQDITAP</sequence>
<feature type="signal peptide" evidence="4">
    <location>
        <begin position="1"/>
        <end position="26"/>
    </location>
</feature>
<dbReference type="EMBL" id="JACMYC010000001">
    <property type="protein sequence ID" value="MBC2958891.1"/>
    <property type="molecule type" value="Genomic_DNA"/>
</dbReference>
<comment type="caution">
    <text evidence="5">The sequence shown here is derived from an EMBL/GenBank/DDBJ whole genome shotgun (WGS) entry which is preliminary data.</text>
</comment>
<organism evidence="5 6">
    <name type="scientific">Nocardioides deserti</name>
    <dbReference type="NCBI Taxonomy" id="1588644"/>
    <lineage>
        <taxon>Bacteria</taxon>
        <taxon>Bacillati</taxon>
        <taxon>Actinomycetota</taxon>
        <taxon>Actinomycetes</taxon>
        <taxon>Propionibacteriales</taxon>
        <taxon>Nocardioidaceae</taxon>
        <taxon>Nocardioides</taxon>
    </lineage>
</organism>
<feature type="chain" id="PRO_5046344209" evidence="4">
    <location>
        <begin position="27"/>
        <end position="243"/>
    </location>
</feature>
<dbReference type="Proteomes" id="UP000604001">
    <property type="component" value="Unassembled WGS sequence"/>
</dbReference>
<keyword evidence="3" id="KW-0472">Membrane</keyword>
<dbReference type="InterPro" id="IPR009830">
    <property type="entry name" value="LppX/LprAFG"/>
</dbReference>
<evidence type="ECO:0000313" key="6">
    <source>
        <dbReference type="Proteomes" id="UP000604001"/>
    </source>
</evidence>
<evidence type="ECO:0000256" key="1">
    <source>
        <dbReference type="ARBA" id="ARBA00004196"/>
    </source>
</evidence>
<name>A0ABR6U3B4_9ACTN</name>
<dbReference type="PROSITE" id="PS51257">
    <property type="entry name" value="PROKAR_LIPOPROTEIN"/>
    <property type="match status" value="1"/>
</dbReference>
<evidence type="ECO:0000313" key="5">
    <source>
        <dbReference type="EMBL" id="MBC2958891.1"/>
    </source>
</evidence>
<dbReference type="Gene3D" id="2.50.20.20">
    <property type="match status" value="1"/>
</dbReference>
<protein>
    <submittedName>
        <fullName evidence="5">LppX_LprAFG lipoprotein</fullName>
    </submittedName>
</protein>
<dbReference type="RefSeq" id="WP_186344177.1">
    <property type="nucleotide sequence ID" value="NZ_BMMR01000001.1"/>
</dbReference>
<evidence type="ECO:0000256" key="3">
    <source>
        <dbReference type="ARBA" id="ARBA00022475"/>
    </source>
</evidence>
<comment type="subcellular location">
    <subcellularLocation>
        <location evidence="1">Cell envelope</location>
    </subcellularLocation>
</comment>
<dbReference type="CDD" id="cd16334">
    <property type="entry name" value="LppX-like"/>
    <property type="match status" value="1"/>
</dbReference>